<comment type="caution">
    <text evidence="2">The sequence shown here is derived from an EMBL/GenBank/DDBJ whole genome shotgun (WGS) entry which is preliminary data.</text>
</comment>
<dbReference type="Gene3D" id="3.10.180.10">
    <property type="entry name" value="2,3-Dihydroxybiphenyl 1,2-Dioxygenase, domain 1"/>
    <property type="match status" value="1"/>
</dbReference>
<accession>A0A0G1MZB5</accession>
<dbReference type="AlphaFoldDB" id="A0A0G1MZB5"/>
<dbReference type="CDD" id="cd07262">
    <property type="entry name" value="VOC_like"/>
    <property type="match status" value="1"/>
</dbReference>
<name>A0A0G1MZB5_9BACT</name>
<dbReference type="EMBL" id="LCJM01000045">
    <property type="protein sequence ID" value="KKT77294.1"/>
    <property type="molecule type" value="Genomic_DNA"/>
</dbReference>
<evidence type="ECO:0000313" key="2">
    <source>
        <dbReference type="EMBL" id="KKT77294.1"/>
    </source>
</evidence>
<dbReference type="Proteomes" id="UP000034889">
    <property type="component" value="Unassembled WGS sequence"/>
</dbReference>
<dbReference type="PROSITE" id="PS51819">
    <property type="entry name" value="VOC"/>
    <property type="match status" value="1"/>
</dbReference>
<evidence type="ECO:0000259" key="1">
    <source>
        <dbReference type="PROSITE" id="PS51819"/>
    </source>
</evidence>
<dbReference type="InterPro" id="IPR029068">
    <property type="entry name" value="Glyas_Bleomycin-R_OHBP_Dase"/>
</dbReference>
<dbReference type="PANTHER" id="PTHR35006">
    <property type="entry name" value="GLYOXALASE FAMILY PROTEIN (AFU_ORTHOLOGUE AFUA_5G14830)"/>
    <property type="match status" value="1"/>
</dbReference>
<protein>
    <recommendedName>
        <fullName evidence="1">VOC domain-containing protein</fullName>
    </recommendedName>
</protein>
<proteinExistence type="predicted"/>
<organism evidence="2 3">
    <name type="scientific">Candidatus Giovannonibacteria bacterium GW2011_GWC2_44_8</name>
    <dbReference type="NCBI Taxonomy" id="1618657"/>
    <lineage>
        <taxon>Bacteria</taxon>
        <taxon>Candidatus Giovannoniibacteriota</taxon>
    </lineage>
</organism>
<evidence type="ECO:0000313" key="3">
    <source>
        <dbReference type="Proteomes" id="UP000034889"/>
    </source>
</evidence>
<dbReference type="Pfam" id="PF00903">
    <property type="entry name" value="Glyoxalase"/>
    <property type="match status" value="1"/>
</dbReference>
<sequence>MIAHVSIHVLNYEKSKDFYTKALAPLGYEVVMDMSQHKVTGFGVKGMPDFWIIERKENSGGEHAAILVGDKSMVDKFYKAALEAGGKDNGAPGIREEYSPDYYAAFIFDLDGNNIEAVCFK</sequence>
<gene>
    <name evidence="2" type="ORF">UW74_C0045G0005</name>
</gene>
<dbReference type="SUPFAM" id="SSF54593">
    <property type="entry name" value="Glyoxalase/Bleomycin resistance protein/Dihydroxybiphenyl dioxygenase"/>
    <property type="match status" value="1"/>
</dbReference>
<reference evidence="2 3" key="1">
    <citation type="journal article" date="2015" name="Nature">
        <title>rRNA introns, odd ribosomes, and small enigmatic genomes across a large radiation of phyla.</title>
        <authorList>
            <person name="Brown C.T."/>
            <person name="Hug L.A."/>
            <person name="Thomas B.C."/>
            <person name="Sharon I."/>
            <person name="Castelle C.J."/>
            <person name="Singh A."/>
            <person name="Wilkins M.J."/>
            <person name="Williams K.H."/>
            <person name="Banfield J.F."/>
        </authorList>
    </citation>
    <scope>NUCLEOTIDE SEQUENCE [LARGE SCALE GENOMIC DNA]</scope>
</reference>
<dbReference type="PANTHER" id="PTHR35006:SF2">
    <property type="entry name" value="GLYOXALASE FAMILY PROTEIN (AFU_ORTHOLOGUE AFUA_5G14830)"/>
    <property type="match status" value="1"/>
</dbReference>
<dbReference type="PATRIC" id="fig|1618657.3.peg.471"/>
<dbReference type="InterPro" id="IPR037523">
    <property type="entry name" value="VOC_core"/>
</dbReference>
<dbReference type="InterPro" id="IPR004360">
    <property type="entry name" value="Glyas_Fos-R_dOase_dom"/>
</dbReference>
<feature type="domain" description="VOC" evidence="1">
    <location>
        <begin position="1"/>
        <end position="120"/>
    </location>
</feature>